<dbReference type="Gene3D" id="3.30.497.10">
    <property type="entry name" value="Antithrombin, subunit I, domain 2"/>
    <property type="match status" value="1"/>
</dbReference>
<dbReference type="InterPro" id="IPR042185">
    <property type="entry name" value="Serpin_sf_2"/>
</dbReference>
<dbReference type="SMART" id="SM00093">
    <property type="entry name" value="SERPIN"/>
    <property type="match status" value="1"/>
</dbReference>
<evidence type="ECO:0000313" key="6">
    <source>
        <dbReference type="EMBL" id="CAF0970410.1"/>
    </source>
</evidence>
<dbReference type="Proteomes" id="UP000663829">
    <property type="component" value="Unassembled WGS sequence"/>
</dbReference>
<gene>
    <name evidence="5" type="ORF">GPM918_LOCUS3879</name>
    <name evidence="6" type="ORF">OVA965_LOCUS13067</name>
    <name evidence="7" type="ORF">SRO942_LOCUS3879</name>
    <name evidence="8" type="ORF">TMI583_LOCUS13071</name>
</gene>
<dbReference type="OrthoDB" id="9518664at2759"/>
<dbReference type="Gene3D" id="2.30.39.10">
    <property type="entry name" value="Alpha-1-antitrypsin, domain 1"/>
    <property type="match status" value="1"/>
</dbReference>
<organism evidence="5 9">
    <name type="scientific">Didymodactylos carnosus</name>
    <dbReference type="NCBI Taxonomy" id="1234261"/>
    <lineage>
        <taxon>Eukaryota</taxon>
        <taxon>Metazoa</taxon>
        <taxon>Spiralia</taxon>
        <taxon>Gnathifera</taxon>
        <taxon>Rotifera</taxon>
        <taxon>Eurotatoria</taxon>
        <taxon>Bdelloidea</taxon>
        <taxon>Philodinida</taxon>
        <taxon>Philodinidae</taxon>
        <taxon>Didymodactylos</taxon>
    </lineage>
</organism>
<evidence type="ECO:0000256" key="3">
    <source>
        <dbReference type="SAM" id="SignalP"/>
    </source>
</evidence>
<dbReference type="InterPro" id="IPR042178">
    <property type="entry name" value="Serpin_sf_1"/>
</dbReference>
<dbReference type="InterPro" id="IPR000215">
    <property type="entry name" value="Serpin_fam"/>
</dbReference>
<dbReference type="EMBL" id="CAJOBC010000497">
    <property type="protein sequence ID" value="CAF3593536.1"/>
    <property type="molecule type" value="Genomic_DNA"/>
</dbReference>
<dbReference type="InterPro" id="IPR023796">
    <property type="entry name" value="Serpin_dom"/>
</dbReference>
<feature type="signal peptide" evidence="3">
    <location>
        <begin position="1"/>
        <end position="20"/>
    </location>
</feature>
<dbReference type="InterPro" id="IPR036186">
    <property type="entry name" value="Serpin_sf"/>
</dbReference>
<reference evidence="5" key="1">
    <citation type="submission" date="2021-02" db="EMBL/GenBank/DDBJ databases">
        <authorList>
            <person name="Nowell W R."/>
        </authorList>
    </citation>
    <scope>NUCLEOTIDE SEQUENCE</scope>
</reference>
<feature type="chain" id="PRO_5035682937" description="Serpin domain-containing protein" evidence="3">
    <location>
        <begin position="21"/>
        <end position="414"/>
    </location>
</feature>
<dbReference type="PROSITE" id="PS00284">
    <property type="entry name" value="SERPIN"/>
    <property type="match status" value="1"/>
</dbReference>
<evidence type="ECO:0000313" key="7">
    <source>
        <dbReference type="EMBL" id="CAF3593536.1"/>
    </source>
</evidence>
<dbReference type="PANTHER" id="PTHR11461:SF211">
    <property type="entry name" value="GH10112P-RELATED"/>
    <property type="match status" value="1"/>
</dbReference>
<dbReference type="EMBL" id="CAJNOK010005377">
    <property type="protein sequence ID" value="CAF0970410.1"/>
    <property type="molecule type" value="Genomic_DNA"/>
</dbReference>
<keyword evidence="3" id="KW-0732">Signal</keyword>
<keyword evidence="9" id="KW-1185">Reference proteome</keyword>
<dbReference type="PANTHER" id="PTHR11461">
    <property type="entry name" value="SERINE PROTEASE INHIBITOR, SERPIN"/>
    <property type="match status" value="1"/>
</dbReference>
<proteinExistence type="inferred from homology"/>
<dbReference type="GO" id="GO:0004867">
    <property type="term" value="F:serine-type endopeptidase inhibitor activity"/>
    <property type="evidence" value="ECO:0007669"/>
    <property type="project" value="InterPro"/>
</dbReference>
<dbReference type="Proteomes" id="UP000681722">
    <property type="component" value="Unassembled WGS sequence"/>
</dbReference>
<sequence>MLIISCIFIICLYFIPCTETNETLAQPLLHFTAKFARHHSSTDVVGRRNLIWSPLSLYLAMLMAGEGSEGKTFSEFEHITGMKTKDDYHQWINKFFQSLNKHQQHRKTSRASNQTTTFTVANRLYADKTFELNDKYNNILKEHYQSELQLVDFSQQEEAAEIINNWIANKTNDKIKKLLSKKDIHSLTRLILVNALYFKGSWVKSFDDTQTEEGQFYLSTKKIIKQQMMNIVNQYRYYNDPKHNCQWVNIPYQNNEYVLTLALPNKNIPLLNLEKKLRELDGVFDTLNKMSSTKKIQLKLPKFKIESSLDFVKYFKQFYNVHQAFDQQKADFSYMNKNGKPELFISKIKHKAIIEIDEYGTEASAATVITMLSRSGMGLFETPITLTFDKPFLFYLRNIHNNIPLFVGRYTGIS</sequence>
<dbReference type="Proteomes" id="UP000677228">
    <property type="component" value="Unassembled WGS sequence"/>
</dbReference>
<accession>A0A813T7U0</accession>
<feature type="domain" description="Serpin" evidence="4">
    <location>
        <begin position="33"/>
        <end position="413"/>
    </location>
</feature>
<dbReference type="GO" id="GO:0005615">
    <property type="term" value="C:extracellular space"/>
    <property type="evidence" value="ECO:0007669"/>
    <property type="project" value="InterPro"/>
</dbReference>
<evidence type="ECO:0000256" key="2">
    <source>
        <dbReference type="RuleBase" id="RU000411"/>
    </source>
</evidence>
<dbReference type="EMBL" id="CAJNOQ010000497">
    <property type="protein sequence ID" value="CAF0808007.1"/>
    <property type="molecule type" value="Genomic_DNA"/>
</dbReference>
<evidence type="ECO:0000313" key="9">
    <source>
        <dbReference type="Proteomes" id="UP000663829"/>
    </source>
</evidence>
<evidence type="ECO:0000256" key="1">
    <source>
        <dbReference type="ARBA" id="ARBA00009500"/>
    </source>
</evidence>
<protein>
    <recommendedName>
        <fullName evidence="4">Serpin domain-containing protein</fullName>
    </recommendedName>
</protein>
<name>A0A813T7U0_9BILA</name>
<dbReference type="Proteomes" id="UP000682733">
    <property type="component" value="Unassembled WGS sequence"/>
</dbReference>
<evidence type="ECO:0000259" key="4">
    <source>
        <dbReference type="SMART" id="SM00093"/>
    </source>
</evidence>
<dbReference type="EMBL" id="CAJOBA010005383">
    <property type="protein sequence ID" value="CAF3741834.1"/>
    <property type="molecule type" value="Genomic_DNA"/>
</dbReference>
<comment type="caution">
    <text evidence="5">The sequence shown here is derived from an EMBL/GenBank/DDBJ whole genome shotgun (WGS) entry which is preliminary data.</text>
</comment>
<comment type="similarity">
    <text evidence="1 2">Belongs to the serpin family.</text>
</comment>
<dbReference type="Pfam" id="PF00079">
    <property type="entry name" value="Serpin"/>
    <property type="match status" value="1"/>
</dbReference>
<evidence type="ECO:0000313" key="5">
    <source>
        <dbReference type="EMBL" id="CAF0808007.1"/>
    </source>
</evidence>
<dbReference type="CDD" id="cd00172">
    <property type="entry name" value="serpin"/>
    <property type="match status" value="1"/>
</dbReference>
<dbReference type="InterPro" id="IPR023795">
    <property type="entry name" value="Serpin_CS"/>
</dbReference>
<dbReference type="AlphaFoldDB" id="A0A813T7U0"/>
<evidence type="ECO:0000313" key="8">
    <source>
        <dbReference type="EMBL" id="CAF3741834.1"/>
    </source>
</evidence>
<dbReference type="SUPFAM" id="SSF56574">
    <property type="entry name" value="Serpins"/>
    <property type="match status" value="1"/>
</dbReference>